<organism evidence="2 3">
    <name type="scientific">Ectothiorhodosinus mongolicus</name>
    <dbReference type="NCBI Taxonomy" id="233100"/>
    <lineage>
        <taxon>Bacteria</taxon>
        <taxon>Pseudomonadati</taxon>
        <taxon>Pseudomonadota</taxon>
        <taxon>Gammaproteobacteria</taxon>
        <taxon>Chromatiales</taxon>
        <taxon>Ectothiorhodospiraceae</taxon>
        <taxon>Ectothiorhodosinus</taxon>
    </lineage>
</organism>
<protein>
    <submittedName>
        <fullName evidence="2">AsmA protein</fullName>
    </submittedName>
</protein>
<accession>A0A1R3VZG5</accession>
<dbReference type="PANTHER" id="PTHR30441:SF4">
    <property type="entry name" value="PROTEIN ASMA"/>
    <property type="match status" value="1"/>
</dbReference>
<dbReference type="AlphaFoldDB" id="A0A1R3VZG5"/>
<dbReference type="InterPro" id="IPR052894">
    <property type="entry name" value="AsmA-related"/>
</dbReference>
<proteinExistence type="predicted"/>
<evidence type="ECO:0000313" key="3">
    <source>
        <dbReference type="Proteomes" id="UP000223759"/>
    </source>
</evidence>
<dbReference type="RefSeq" id="WP_076755705.1">
    <property type="nucleotide sequence ID" value="NZ_CP023018.1"/>
</dbReference>
<sequence>MFKRLLIALGGLVVVVVLLAAYLIATFDPNDYKARIENLVEAQTGRALEISGDIRLSMFPWLGLELRETRLANAQGFSPDDFLRVQEVEVSVALLPLLRRELQVQSLRFEGLELYLAIDAQGRANWEDLIQPTEAAVDTPATTDSREGLTLADVDIDGLRIADARLYWDDQQTDTRLRVEPFNLTLGRLRPGAETPLDAQLDLWLEDPEVHASLGLTGLLRLDLQEQRYALRRLMLVAQLEGEPLPAEINVSLQGDVVADLSAQVVRMERLSLDALGATLTGLVTISGLDSSEPSVSGEFRSDLLNPRSLLSELSIDLPPIAREDAFSAASIDVEFEMRGNAIQLSPISLRLDDSNLQGSFTLTDFAQPAIRTRLELDRINVDDYLPVGEAMDEPAAGTPAEWSDEKIELPLEALRSLNLDGEFKVAQLTVMNLALTDANAAIRARNGLLELRSLTGNAYQGSLSSTASLDVRAEVPAITAGAQLGNVQFGPLLVDLLGNQLVTGAAHAELNVNTRGQSIKQWIAALNGNGSMRAEDGAVMGINVAQIIRDAEARLRGRSAAAEEEPRKTDFTAISASFAIRNGVVSNDDLTASSPLLRVTGRGQADLNAQTLDYRLDTRLVATLEGQDGQPLDQLRNVNLPITIRGTFAEPRFGLDLQAILGDRLREEIRERVTPQIEEQRDRVREEVDRLRDSVGDSLLDRLRR</sequence>
<dbReference type="PANTHER" id="PTHR30441">
    <property type="entry name" value="DUF748 DOMAIN-CONTAINING PROTEIN"/>
    <property type="match status" value="1"/>
</dbReference>
<keyword evidence="3" id="KW-1185">Reference proteome</keyword>
<name>A0A1R3VZG5_9GAMM</name>
<dbReference type="GO" id="GO:0090313">
    <property type="term" value="P:regulation of protein targeting to membrane"/>
    <property type="evidence" value="ECO:0007669"/>
    <property type="project" value="TreeGrafter"/>
</dbReference>
<dbReference type="Pfam" id="PF05170">
    <property type="entry name" value="AsmA"/>
    <property type="match status" value="1"/>
</dbReference>
<evidence type="ECO:0000259" key="1">
    <source>
        <dbReference type="Pfam" id="PF05170"/>
    </source>
</evidence>
<dbReference type="EMBL" id="FTPK01000002">
    <property type="protein sequence ID" value="SIT70485.1"/>
    <property type="molecule type" value="Genomic_DNA"/>
</dbReference>
<dbReference type="OrthoDB" id="9766390at2"/>
<feature type="domain" description="AsmA" evidence="1">
    <location>
        <begin position="3"/>
        <end position="590"/>
    </location>
</feature>
<evidence type="ECO:0000313" key="2">
    <source>
        <dbReference type="EMBL" id="SIT70485.1"/>
    </source>
</evidence>
<gene>
    <name evidence="2" type="ORF">SAMN05216526_1325</name>
</gene>
<dbReference type="STRING" id="233100.SAMN05216526_1325"/>
<dbReference type="GO" id="GO:0005886">
    <property type="term" value="C:plasma membrane"/>
    <property type="evidence" value="ECO:0007669"/>
    <property type="project" value="TreeGrafter"/>
</dbReference>
<dbReference type="Proteomes" id="UP000223759">
    <property type="component" value="Unassembled WGS sequence"/>
</dbReference>
<dbReference type="InterPro" id="IPR007844">
    <property type="entry name" value="AsmA"/>
</dbReference>
<reference evidence="2 3" key="1">
    <citation type="submission" date="2017-01" db="EMBL/GenBank/DDBJ databases">
        <authorList>
            <person name="Mah S.A."/>
            <person name="Swanson W.J."/>
            <person name="Moy G.W."/>
            <person name="Vacquier V.D."/>
        </authorList>
    </citation>
    <scope>NUCLEOTIDE SEQUENCE [LARGE SCALE GENOMIC DNA]</scope>
    <source>
        <strain evidence="2 3">M9</strain>
    </source>
</reference>